<dbReference type="EMBL" id="PDES01000009">
    <property type="protein sequence ID" value="RRQ84412.1"/>
    <property type="molecule type" value="Genomic_DNA"/>
</dbReference>
<proteinExistence type="predicted"/>
<name>A0A3R8RDI7_9ACTN</name>
<organism evidence="2 3">
    <name type="scientific">Streptomyces griseofuscus</name>
    <dbReference type="NCBI Taxonomy" id="146922"/>
    <lineage>
        <taxon>Bacteria</taxon>
        <taxon>Bacillati</taxon>
        <taxon>Actinomycetota</taxon>
        <taxon>Actinomycetes</taxon>
        <taxon>Kitasatosporales</taxon>
        <taxon>Streptomycetaceae</taxon>
        <taxon>Streptomyces</taxon>
    </lineage>
</organism>
<evidence type="ECO:0000313" key="3">
    <source>
        <dbReference type="Proteomes" id="UP000276379"/>
    </source>
</evidence>
<keyword evidence="1" id="KW-0732">Signal</keyword>
<sequence length="158" mass="16180">MVIKSRGMVAAMAGVAVLAAASAATATAAQSARPVGAAASCGTSIDPNTRIPGGRRHTGPTLRIGGATVKVRYGNAKQGAPYYVWAAVSGASKGDPVALEWDVDYGSWADFGVCSATVHSGGTQNTRAVKYVHGKGWHLEAQACGRHAGHRACTAYWP</sequence>
<dbReference type="AlphaFoldDB" id="A0A3R8RDI7"/>
<dbReference type="Proteomes" id="UP000276379">
    <property type="component" value="Unassembled WGS sequence"/>
</dbReference>
<evidence type="ECO:0000256" key="1">
    <source>
        <dbReference type="SAM" id="SignalP"/>
    </source>
</evidence>
<protein>
    <recommendedName>
        <fullName evidence="4">Secreted protein</fullName>
    </recommendedName>
</protein>
<evidence type="ECO:0008006" key="4">
    <source>
        <dbReference type="Google" id="ProtNLM"/>
    </source>
</evidence>
<feature type="signal peptide" evidence="1">
    <location>
        <begin position="1"/>
        <end position="28"/>
    </location>
</feature>
<reference evidence="2 3" key="1">
    <citation type="submission" date="2017-10" db="EMBL/GenBank/DDBJ databases">
        <title>Draft genome of actinobacteria isolated from guarana (Paullinia cupana (Mart.) Ducke.</title>
        <authorList>
            <person name="Siqueira K.A."/>
            <person name="Liotti R.G."/>
            <person name="Mendes T.A."/>
            <person name="Soares M.A."/>
        </authorList>
    </citation>
    <scope>NUCLEOTIDE SEQUENCE [LARGE SCALE GENOMIC DNA]</scope>
    <source>
        <strain evidence="2 3">199</strain>
    </source>
</reference>
<accession>A0A3R8RDI7</accession>
<evidence type="ECO:0000313" key="2">
    <source>
        <dbReference type="EMBL" id="RRQ84412.1"/>
    </source>
</evidence>
<keyword evidence="3" id="KW-1185">Reference proteome</keyword>
<comment type="caution">
    <text evidence="2">The sequence shown here is derived from an EMBL/GenBank/DDBJ whole genome shotgun (WGS) entry which is preliminary data.</text>
</comment>
<gene>
    <name evidence="2" type="ORF">CQW44_20145</name>
</gene>
<feature type="chain" id="PRO_5018552479" description="Secreted protein" evidence="1">
    <location>
        <begin position="29"/>
        <end position="158"/>
    </location>
</feature>
<dbReference type="RefSeq" id="WP_125210306.1">
    <property type="nucleotide sequence ID" value="NZ_PDER01000012.1"/>
</dbReference>